<organism evidence="2 3">
    <name type="scientific">Aspergillus campestris (strain IBT 28561)</name>
    <dbReference type="NCBI Taxonomy" id="1392248"/>
    <lineage>
        <taxon>Eukaryota</taxon>
        <taxon>Fungi</taxon>
        <taxon>Dikarya</taxon>
        <taxon>Ascomycota</taxon>
        <taxon>Pezizomycotina</taxon>
        <taxon>Eurotiomycetes</taxon>
        <taxon>Eurotiomycetidae</taxon>
        <taxon>Eurotiales</taxon>
        <taxon>Aspergillaceae</taxon>
        <taxon>Aspergillus</taxon>
        <taxon>Aspergillus subgen. Circumdati</taxon>
    </lineage>
</organism>
<accession>A0A2I1D3I8</accession>
<name>A0A2I1D3I8_ASPC2</name>
<keyword evidence="1" id="KW-0732">Signal</keyword>
<evidence type="ECO:0000256" key="1">
    <source>
        <dbReference type="SAM" id="SignalP"/>
    </source>
</evidence>
<evidence type="ECO:0000313" key="3">
    <source>
        <dbReference type="Proteomes" id="UP000234254"/>
    </source>
</evidence>
<sequence length="68" mass="7651">MRFYSIIIAAFALTVSTALAEGPDHLGEGECLKWCKKQRSICPPESPPKKLSNGCWTCCRDMSYQWPV</sequence>
<reference evidence="2" key="1">
    <citation type="submission" date="2016-12" db="EMBL/GenBank/DDBJ databases">
        <title>The genomes of Aspergillus section Nigri reveals drivers in fungal speciation.</title>
        <authorList>
            <consortium name="DOE Joint Genome Institute"/>
            <person name="Vesth T.C."/>
            <person name="Nybo J."/>
            <person name="Theobald S."/>
            <person name="Brandl J."/>
            <person name="Frisvad J.C."/>
            <person name="Nielsen K.F."/>
            <person name="Lyhne E.K."/>
            <person name="Kogle M.E."/>
            <person name="Kuo A."/>
            <person name="Riley R."/>
            <person name="Clum A."/>
            <person name="Nolan M."/>
            <person name="Lipzen A."/>
            <person name="Salamov A."/>
            <person name="Henrissat B."/>
            <person name="Wiebenga A."/>
            <person name="De vries R.P."/>
            <person name="Grigoriev I.V."/>
            <person name="Mortensen U.H."/>
            <person name="Andersen M.R."/>
            <person name="Baker S.E."/>
        </authorList>
    </citation>
    <scope>NUCLEOTIDE SEQUENCE</scope>
    <source>
        <strain evidence="2">IBT 28561</strain>
    </source>
</reference>
<protein>
    <submittedName>
        <fullName evidence="2">Uncharacterized protein</fullName>
    </submittedName>
</protein>
<dbReference type="AlphaFoldDB" id="A0A2I1D3I8"/>
<dbReference type="VEuPathDB" id="FungiDB:P168DRAFT_290497"/>
<feature type="chain" id="PRO_5014112673" evidence="1">
    <location>
        <begin position="21"/>
        <end position="68"/>
    </location>
</feature>
<dbReference type="OrthoDB" id="4380319at2759"/>
<evidence type="ECO:0000313" key="2">
    <source>
        <dbReference type="EMBL" id="PKY04432.1"/>
    </source>
</evidence>
<proteinExistence type="predicted"/>
<dbReference type="EMBL" id="MSFM01000006">
    <property type="protein sequence ID" value="PKY04432.1"/>
    <property type="molecule type" value="Genomic_DNA"/>
</dbReference>
<feature type="signal peptide" evidence="1">
    <location>
        <begin position="1"/>
        <end position="20"/>
    </location>
</feature>
<dbReference type="Proteomes" id="UP000234254">
    <property type="component" value="Unassembled WGS sequence"/>
</dbReference>
<keyword evidence="3" id="KW-1185">Reference proteome</keyword>
<comment type="caution">
    <text evidence="2">The sequence shown here is derived from an EMBL/GenBank/DDBJ whole genome shotgun (WGS) entry which is preliminary data.</text>
</comment>
<dbReference type="RefSeq" id="XP_024693026.1">
    <property type="nucleotide sequence ID" value="XM_024837223.1"/>
</dbReference>
<gene>
    <name evidence="2" type="ORF">P168DRAFT_290497</name>
</gene>
<dbReference type="GeneID" id="36544747"/>